<keyword evidence="13" id="KW-1185">Reference proteome</keyword>
<evidence type="ECO:0000259" key="10">
    <source>
        <dbReference type="PROSITE" id="PS51012"/>
    </source>
</evidence>
<dbReference type="Proteomes" id="UP001299608">
    <property type="component" value="Unassembled WGS sequence"/>
</dbReference>
<evidence type="ECO:0000313" key="11">
    <source>
        <dbReference type="EMBL" id="MCG4749260.1"/>
    </source>
</evidence>
<keyword evidence="3 9" id="KW-0813">Transport</keyword>
<feature type="transmembrane region" description="Helical" evidence="9">
    <location>
        <begin position="176"/>
        <end position="194"/>
    </location>
</feature>
<evidence type="ECO:0000313" key="12">
    <source>
        <dbReference type="EMBL" id="NSJ52450.1"/>
    </source>
</evidence>
<dbReference type="AlphaFoldDB" id="A0AAX1SDC1"/>
<protein>
    <recommendedName>
        <fullName evidence="9">Transport permease protein</fullName>
    </recommendedName>
</protein>
<organism evidence="11 14">
    <name type="scientific">Enterocloster aldenensis</name>
    <dbReference type="NCBI Taxonomy" id="358742"/>
    <lineage>
        <taxon>Bacteria</taxon>
        <taxon>Bacillati</taxon>
        <taxon>Bacillota</taxon>
        <taxon>Clostridia</taxon>
        <taxon>Lachnospirales</taxon>
        <taxon>Lachnospiraceae</taxon>
        <taxon>Enterocloster</taxon>
    </lineage>
</organism>
<dbReference type="Proteomes" id="UP000669239">
    <property type="component" value="Unassembled WGS sequence"/>
</dbReference>
<evidence type="ECO:0000256" key="2">
    <source>
        <dbReference type="ARBA" id="ARBA00007783"/>
    </source>
</evidence>
<dbReference type="GO" id="GO:0015920">
    <property type="term" value="P:lipopolysaccharide transport"/>
    <property type="evidence" value="ECO:0007669"/>
    <property type="project" value="TreeGrafter"/>
</dbReference>
<evidence type="ECO:0000313" key="14">
    <source>
        <dbReference type="Proteomes" id="UP001299608"/>
    </source>
</evidence>
<dbReference type="PANTHER" id="PTHR30413">
    <property type="entry name" value="INNER MEMBRANE TRANSPORT PERMEASE"/>
    <property type="match status" value="1"/>
</dbReference>
<dbReference type="PROSITE" id="PS51012">
    <property type="entry name" value="ABC_TM2"/>
    <property type="match status" value="1"/>
</dbReference>
<feature type="transmembrane region" description="Helical" evidence="9">
    <location>
        <begin position="34"/>
        <end position="56"/>
    </location>
</feature>
<keyword evidence="7 9" id="KW-1133">Transmembrane helix</keyword>
<evidence type="ECO:0000256" key="7">
    <source>
        <dbReference type="ARBA" id="ARBA00022989"/>
    </source>
</evidence>
<dbReference type="GO" id="GO:0043190">
    <property type="term" value="C:ATP-binding cassette (ABC) transporter complex"/>
    <property type="evidence" value="ECO:0007669"/>
    <property type="project" value="InterPro"/>
</dbReference>
<comment type="subcellular location">
    <subcellularLocation>
        <location evidence="1">Cell inner membrane</location>
        <topology evidence="1">Multi-pass membrane protein</topology>
    </subcellularLocation>
    <subcellularLocation>
        <location evidence="9">Cell membrane</location>
        <topology evidence="9">Multi-pass membrane protein</topology>
    </subcellularLocation>
</comment>
<dbReference type="PRINTS" id="PR00164">
    <property type="entry name" value="ABC2TRNSPORT"/>
</dbReference>
<keyword evidence="6 9" id="KW-0812">Transmembrane</keyword>
<comment type="similarity">
    <text evidence="2 9">Belongs to the ABC-2 integral membrane protein family.</text>
</comment>
<evidence type="ECO:0000256" key="8">
    <source>
        <dbReference type="ARBA" id="ARBA00023136"/>
    </source>
</evidence>
<keyword evidence="4 9" id="KW-1003">Cell membrane</keyword>
<feature type="transmembrane region" description="Helical" evidence="9">
    <location>
        <begin position="232"/>
        <end position="252"/>
    </location>
</feature>
<name>A0AAX1SDC1_9FIRM</name>
<comment type="caution">
    <text evidence="11">The sequence shown here is derived from an EMBL/GenBank/DDBJ whole genome shotgun (WGS) entry which is preliminary data.</text>
</comment>
<evidence type="ECO:0000256" key="9">
    <source>
        <dbReference type="RuleBase" id="RU361157"/>
    </source>
</evidence>
<dbReference type="PANTHER" id="PTHR30413:SF8">
    <property type="entry name" value="TRANSPORT PERMEASE PROTEIN"/>
    <property type="match status" value="1"/>
</dbReference>
<dbReference type="EMBL" id="JAAITT010000073">
    <property type="protein sequence ID" value="NSJ52450.1"/>
    <property type="molecule type" value="Genomic_DNA"/>
</dbReference>
<keyword evidence="8 9" id="KW-0472">Membrane</keyword>
<evidence type="ECO:0000313" key="13">
    <source>
        <dbReference type="Proteomes" id="UP000669239"/>
    </source>
</evidence>
<reference evidence="11" key="3">
    <citation type="submission" date="2022-01" db="EMBL/GenBank/DDBJ databases">
        <title>Collection of gut derived symbiotic bacterial strains cultured from healthy donors.</title>
        <authorList>
            <person name="Lin H."/>
            <person name="Kohout C."/>
            <person name="Waligurski E."/>
            <person name="Pamer E.G."/>
        </authorList>
    </citation>
    <scope>NUCLEOTIDE SEQUENCE</scope>
    <source>
        <strain evidence="11">DFI.6.55</strain>
    </source>
</reference>
<feature type="transmembrane region" description="Helical" evidence="9">
    <location>
        <begin position="138"/>
        <end position="164"/>
    </location>
</feature>
<evidence type="ECO:0000256" key="6">
    <source>
        <dbReference type="ARBA" id="ARBA00022692"/>
    </source>
</evidence>
<dbReference type="EMBL" id="JAKNGE010000057">
    <property type="protein sequence ID" value="MCG4749260.1"/>
    <property type="molecule type" value="Genomic_DNA"/>
</dbReference>
<evidence type="ECO:0000256" key="1">
    <source>
        <dbReference type="ARBA" id="ARBA00004429"/>
    </source>
</evidence>
<dbReference type="InterPro" id="IPR000412">
    <property type="entry name" value="ABC_2_transport"/>
</dbReference>
<sequence length="262" mass="30684">MSIIMARLNGFYCYRHLLKQLVEKDIKLKYRRSFLGYLWSILNPLLTMVIMVAVFSNIFRGDIQNFPVYLIIGQTLFNFMVEATNMALGSITENSALLKKTYVPKYIFTMARVTSSLVNMIFSLGAMLLVFIACKVNWNWFMMFIPVIILQVYLFSLGLGLFLAQSTVFFRDIRHLYSAFTMAWMYLTPLFYPVTMLPEWLQKSVMMFNPMYGYIHQFRLIVLDGQMPDAKMVIIGFVTGVFWMLVGTWSFLRAQNKFILYI</sequence>
<feature type="transmembrane region" description="Helical" evidence="9">
    <location>
        <begin position="109"/>
        <end position="132"/>
    </location>
</feature>
<evidence type="ECO:0000256" key="4">
    <source>
        <dbReference type="ARBA" id="ARBA00022475"/>
    </source>
</evidence>
<reference evidence="12" key="2">
    <citation type="submission" date="2020-02" db="EMBL/GenBank/DDBJ databases">
        <authorList>
            <person name="Littmann E."/>
            <person name="Sorbara M."/>
        </authorList>
    </citation>
    <scope>NUCLEOTIDE SEQUENCE</scope>
    <source>
        <strain evidence="12">MSK.1.17</strain>
    </source>
</reference>
<evidence type="ECO:0000256" key="5">
    <source>
        <dbReference type="ARBA" id="ARBA00022519"/>
    </source>
</evidence>
<keyword evidence="5" id="KW-0997">Cell inner membrane</keyword>
<dbReference type="GO" id="GO:0140359">
    <property type="term" value="F:ABC-type transporter activity"/>
    <property type="evidence" value="ECO:0007669"/>
    <property type="project" value="InterPro"/>
</dbReference>
<dbReference type="RefSeq" id="WP_117562987.1">
    <property type="nucleotide sequence ID" value="NZ_JAAITT010000073.1"/>
</dbReference>
<feature type="domain" description="ABC transmembrane type-2" evidence="10">
    <location>
        <begin position="35"/>
        <end position="254"/>
    </location>
</feature>
<proteinExistence type="inferred from homology"/>
<gene>
    <name evidence="12" type="ORF">G5B36_27775</name>
    <name evidence="11" type="ORF">L0N08_28020</name>
</gene>
<feature type="transmembrane region" description="Helical" evidence="9">
    <location>
        <begin position="68"/>
        <end position="88"/>
    </location>
</feature>
<evidence type="ECO:0000256" key="3">
    <source>
        <dbReference type="ARBA" id="ARBA00022448"/>
    </source>
</evidence>
<dbReference type="Pfam" id="PF01061">
    <property type="entry name" value="ABC2_membrane"/>
    <property type="match status" value="1"/>
</dbReference>
<reference evidence="12 13" key="1">
    <citation type="journal article" date="2020" name="Cell Host Microbe">
        <title>Functional and Genomic Variation between Human-Derived Isolates of Lachnospiraceae Reveals Inter- and Intra-Species Diversity.</title>
        <authorList>
            <person name="Sorbara M.T."/>
            <person name="Littmann E.R."/>
            <person name="Fontana E."/>
            <person name="Moody T.U."/>
            <person name="Kohout C.E."/>
            <person name="Gjonbalaj M."/>
            <person name="Eaton V."/>
            <person name="Seok R."/>
            <person name="Leiner I.M."/>
            <person name="Pamer E.G."/>
        </authorList>
    </citation>
    <scope>NUCLEOTIDE SEQUENCE [LARGE SCALE GENOMIC DNA]</scope>
    <source>
        <strain evidence="12 13">MSK.1.17</strain>
    </source>
</reference>
<accession>A0AAX1SDC1</accession>
<dbReference type="InterPro" id="IPR013525">
    <property type="entry name" value="ABC2_TM"/>
</dbReference>
<dbReference type="InterPro" id="IPR047817">
    <property type="entry name" value="ABC2_TM_bact-type"/>
</dbReference>